<proteinExistence type="predicted"/>
<dbReference type="EMBL" id="OZ035823">
    <property type="protein sequence ID" value="CAL1568664.1"/>
    <property type="molecule type" value="Genomic_DNA"/>
</dbReference>
<accession>A0AAV2ITS8</accession>
<evidence type="ECO:0000313" key="2">
    <source>
        <dbReference type="EMBL" id="CAL1568664.1"/>
    </source>
</evidence>
<dbReference type="Proteomes" id="UP001497482">
    <property type="component" value="Chromosome 1"/>
</dbReference>
<keyword evidence="3" id="KW-1185">Reference proteome</keyword>
<feature type="compositionally biased region" description="Basic and acidic residues" evidence="1">
    <location>
        <begin position="294"/>
        <end position="304"/>
    </location>
</feature>
<dbReference type="AlphaFoldDB" id="A0AAV2ITS8"/>
<organism evidence="2 3">
    <name type="scientific">Knipowitschia caucasica</name>
    <name type="common">Caucasian dwarf goby</name>
    <name type="synonym">Pomatoschistus caucasicus</name>
    <dbReference type="NCBI Taxonomy" id="637954"/>
    <lineage>
        <taxon>Eukaryota</taxon>
        <taxon>Metazoa</taxon>
        <taxon>Chordata</taxon>
        <taxon>Craniata</taxon>
        <taxon>Vertebrata</taxon>
        <taxon>Euteleostomi</taxon>
        <taxon>Actinopterygii</taxon>
        <taxon>Neopterygii</taxon>
        <taxon>Teleostei</taxon>
        <taxon>Neoteleostei</taxon>
        <taxon>Acanthomorphata</taxon>
        <taxon>Gobiaria</taxon>
        <taxon>Gobiiformes</taxon>
        <taxon>Gobioidei</taxon>
        <taxon>Gobiidae</taxon>
        <taxon>Gobiinae</taxon>
        <taxon>Knipowitschia</taxon>
    </lineage>
</organism>
<name>A0AAV2ITS8_KNICA</name>
<evidence type="ECO:0000256" key="1">
    <source>
        <dbReference type="SAM" id="MobiDB-lite"/>
    </source>
</evidence>
<feature type="compositionally biased region" description="Polar residues" evidence="1">
    <location>
        <begin position="237"/>
        <end position="249"/>
    </location>
</feature>
<protein>
    <submittedName>
        <fullName evidence="2">Uncharacterized protein</fullName>
    </submittedName>
</protein>
<gene>
    <name evidence="2" type="ORF">KC01_LOCUS1244</name>
</gene>
<evidence type="ECO:0000313" key="3">
    <source>
        <dbReference type="Proteomes" id="UP001497482"/>
    </source>
</evidence>
<sequence>MSEQEAAQGRSGDGGAAVPQLAAPGKFDFTKVTEWPRWLKRFERYRIASGLDKQSQEFQVNSFMYAAGLGKLKEPYKIELDPGAVPYALSTPRRVPLPLRDKKKITGPEICTNSEITMCMVQDTPPLPDKSFTPTEIRTSQEKDSVIGPVLHYKICNRVLLRNFKEKGGPGKLRSYWEDMVYVIVAQKHPDMPVYEVKPEQGGKSRTVHRNLLLQCDSLPLEKPDYKQLSNRKKKTQTNIRQQETFQDNADSDSDEEGALVWRSPRLQSHEDSRAQELIPEPELEQGPQVPETEDPHHSDDQNSWHRRRL</sequence>
<reference evidence="2 3" key="1">
    <citation type="submission" date="2024-04" db="EMBL/GenBank/DDBJ databases">
        <authorList>
            <person name="Waldvogel A.-M."/>
            <person name="Schoenle A."/>
        </authorList>
    </citation>
    <scope>NUCLEOTIDE SEQUENCE [LARGE SCALE GENOMIC DNA]</scope>
</reference>
<feature type="region of interest" description="Disordered" evidence="1">
    <location>
        <begin position="224"/>
        <end position="310"/>
    </location>
</feature>